<evidence type="ECO:0000313" key="1">
    <source>
        <dbReference type="EMBL" id="KAI4383600.1"/>
    </source>
</evidence>
<organism evidence="1 2">
    <name type="scientific">Melastoma candidum</name>
    <dbReference type="NCBI Taxonomy" id="119954"/>
    <lineage>
        <taxon>Eukaryota</taxon>
        <taxon>Viridiplantae</taxon>
        <taxon>Streptophyta</taxon>
        <taxon>Embryophyta</taxon>
        <taxon>Tracheophyta</taxon>
        <taxon>Spermatophyta</taxon>
        <taxon>Magnoliopsida</taxon>
        <taxon>eudicotyledons</taxon>
        <taxon>Gunneridae</taxon>
        <taxon>Pentapetalae</taxon>
        <taxon>rosids</taxon>
        <taxon>malvids</taxon>
        <taxon>Myrtales</taxon>
        <taxon>Melastomataceae</taxon>
        <taxon>Melastomatoideae</taxon>
        <taxon>Melastomateae</taxon>
        <taxon>Melastoma</taxon>
    </lineage>
</organism>
<accession>A0ACB9RY30</accession>
<dbReference type="EMBL" id="CM042882">
    <property type="protein sequence ID" value="KAI4383600.1"/>
    <property type="molecule type" value="Genomic_DNA"/>
</dbReference>
<name>A0ACB9RY30_9MYRT</name>
<evidence type="ECO:0000313" key="2">
    <source>
        <dbReference type="Proteomes" id="UP001057402"/>
    </source>
</evidence>
<dbReference type="Proteomes" id="UP001057402">
    <property type="component" value="Chromosome 3"/>
</dbReference>
<protein>
    <submittedName>
        <fullName evidence="1">Uncharacterized protein</fullName>
    </submittedName>
</protein>
<comment type="caution">
    <text evidence="1">The sequence shown here is derived from an EMBL/GenBank/DDBJ whole genome shotgun (WGS) entry which is preliminary data.</text>
</comment>
<sequence length="182" mass="20151">MIWASSDSQAMGRIGEVICRTWQTAHKVKSQRGPLHPDGPDNDNFRIKRYIAKYTINVAILWKPPLSLVLNQKWSLKAGLLPGQWVIMRPMFSAFGKAGSENSVAFVSKAAAHANLKEGYGLKKNAEPVGNVWNLTKLDMKLNDALPSIRVDPETYTVVAEGEALACSAATTFPLSRNYFLF</sequence>
<reference evidence="2" key="1">
    <citation type="journal article" date="2023" name="Front. Plant Sci.">
        <title>Chromosomal-level genome assembly of Melastoma candidum provides insights into trichome evolution.</title>
        <authorList>
            <person name="Zhong Y."/>
            <person name="Wu W."/>
            <person name="Sun C."/>
            <person name="Zou P."/>
            <person name="Liu Y."/>
            <person name="Dai S."/>
            <person name="Zhou R."/>
        </authorList>
    </citation>
    <scope>NUCLEOTIDE SEQUENCE [LARGE SCALE GENOMIC DNA]</scope>
</reference>
<gene>
    <name evidence="1" type="ORF">MLD38_009416</name>
</gene>
<proteinExistence type="predicted"/>
<keyword evidence="2" id="KW-1185">Reference proteome</keyword>